<name>A0A8D2L717_VARKO</name>
<keyword evidence="3" id="KW-1185">Reference proteome</keyword>
<evidence type="ECO:0000313" key="2">
    <source>
        <dbReference type="Ensembl" id="ENSVKKP00000017465.1"/>
    </source>
</evidence>
<keyword evidence="1" id="KW-0812">Transmembrane</keyword>
<sequence length="78" mass="8494">MFMCTALLLGKLIPYSLRFGGRWKVPLEVQLSRHMTTSSSGVPGGTGENAIYALFLGLSTLGAGVYVKCHLMSLNFRK</sequence>
<dbReference type="AlphaFoldDB" id="A0A8D2L717"/>
<protein>
    <submittedName>
        <fullName evidence="2">Uncharacterized protein</fullName>
    </submittedName>
</protein>
<reference evidence="2" key="1">
    <citation type="submission" date="2025-08" db="UniProtKB">
        <authorList>
            <consortium name="Ensembl"/>
        </authorList>
    </citation>
    <scope>IDENTIFICATION</scope>
</reference>
<dbReference type="Ensembl" id="ENSVKKT00000017901.1">
    <property type="protein sequence ID" value="ENSVKKP00000017465.1"/>
    <property type="gene ID" value="ENSVKKG00000011955.1"/>
</dbReference>
<feature type="transmembrane region" description="Helical" evidence="1">
    <location>
        <begin position="50"/>
        <end position="69"/>
    </location>
</feature>
<evidence type="ECO:0000256" key="1">
    <source>
        <dbReference type="SAM" id="Phobius"/>
    </source>
</evidence>
<accession>A0A8D2L717</accession>
<organism evidence="2 3">
    <name type="scientific">Varanus komodoensis</name>
    <name type="common">Komodo dragon</name>
    <dbReference type="NCBI Taxonomy" id="61221"/>
    <lineage>
        <taxon>Eukaryota</taxon>
        <taxon>Metazoa</taxon>
        <taxon>Chordata</taxon>
        <taxon>Craniata</taxon>
        <taxon>Vertebrata</taxon>
        <taxon>Euteleostomi</taxon>
        <taxon>Lepidosauria</taxon>
        <taxon>Squamata</taxon>
        <taxon>Bifurcata</taxon>
        <taxon>Unidentata</taxon>
        <taxon>Episquamata</taxon>
        <taxon>Toxicofera</taxon>
        <taxon>Anguimorpha</taxon>
        <taxon>Paleoanguimorpha</taxon>
        <taxon>Varanoidea</taxon>
        <taxon>Varanidae</taxon>
        <taxon>Varanus</taxon>
    </lineage>
</organism>
<keyword evidence="1" id="KW-0472">Membrane</keyword>
<dbReference type="Proteomes" id="UP000694545">
    <property type="component" value="Unplaced"/>
</dbReference>
<evidence type="ECO:0000313" key="3">
    <source>
        <dbReference type="Proteomes" id="UP000694545"/>
    </source>
</evidence>
<keyword evidence="1" id="KW-1133">Transmembrane helix</keyword>
<reference evidence="2" key="2">
    <citation type="submission" date="2025-09" db="UniProtKB">
        <authorList>
            <consortium name="Ensembl"/>
        </authorList>
    </citation>
    <scope>IDENTIFICATION</scope>
</reference>
<proteinExistence type="predicted"/>